<dbReference type="EMBL" id="AZCT01000010">
    <property type="protein sequence ID" value="KRK12144.1"/>
    <property type="molecule type" value="Genomic_DNA"/>
</dbReference>
<dbReference type="Proteomes" id="UP000051984">
    <property type="component" value="Unassembled WGS sequence"/>
</dbReference>
<dbReference type="GO" id="GO:0016020">
    <property type="term" value="C:membrane"/>
    <property type="evidence" value="ECO:0007669"/>
    <property type="project" value="UniProtKB-SubCell"/>
</dbReference>
<feature type="transmembrane region" description="Helical" evidence="6">
    <location>
        <begin position="220"/>
        <end position="239"/>
    </location>
</feature>
<feature type="transmembrane region" description="Helical" evidence="6">
    <location>
        <begin position="274"/>
        <end position="293"/>
    </location>
</feature>
<dbReference type="InterPro" id="IPR050638">
    <property type="entry name" value="AA-Vitamin_Transporters"/>
</dbReference>
<dbReference type="Pfam" id="PF00892">
    <property type="entry name" value="EamA"/>
    <property type="match status" value="2"/>
</dbReference>
<evidence type="ECO:0000313" key="8">
    <source>
        <dbReference type="EMBL" id="KRK12144.1"/>
    </source>
</evidence>
<protein>
    <submittedName>
        <fullName evidence="8">Drug metabolite transporter (DMT) superfamily permease</fullName>
    </submittedName>
</protein>
<dbReference type="PANTHER" id="PTHR32322:SF2">
    <property type="entry name" value="EAMA DOMAIN-CONTAINING PROTEIN"/>
    <property type="match status" value="1"/>
</dbReference>
<gene>
    <name evidence="8" type="ORF">FD51_GL000556</name>
</gene>
<feature type="transmembrane region" description="Helical" evidence="6">
    <location>
        <begin position="97"/>
        <end position="119"/>
    </location>
</feature>
<name>A0A0R1ESF9_LACZE</name>
<accession>A0A0R1ESF9</accession>
<feature type="transmembrane region" description="Helical" evidence="6">
    <location>
        <begin position="73"/>
        <end position="91"/>
    </location>
</feature>
<evidence type="ECO:0000256" key="5">
    <source>
        <dbReference type="ARBA" id="ARBA00023136"/>
    </source>
</evidence>
<keyword evidence="3 6" id="KW-0812">Transmembrane</keyword>
<evidence type="ECO:0000313" key="9">
    <source>
        <dbReference type="Proteomes" id="UP000051984"/>
    </source>
</evidence>
<dbReference type="eggNOG" id="COG0697">
    <property type="taxonomic scope" value="Bacteria"/>
</dbReference>
<dbReference type="InterPro" id="IPR000620">
    <property type="entry name" value="EamA_dom"/>
</dbReference>
<dbReference type="SUPFAM" id="SSF103481">
    <property type="entry name" value="Multidrug resistance efflux transporter EmrE"/>
    <property type="match status" value="2"/>
</dbReference>
<dbReference type="PATRIC" id="fig|1423816.3.peg.561"/>
<keyword evidence="5 6" id="KW-0472">Membrane</keyword>
<feature type="transmembrane region" description="Helical" evidence="6">
    <location>
        <begin position="36"/>
        <end position="57"/>
    </location>
</feature>
<proteinExistence type="inferred from homology"/>
<comment type="caution">
    <text evidence="8">The sequence shown here is derived from an EMBL/GenBank/DDBJ whole genome shotgun (WGS) entry which is preliminary data.</text>
</comment>
<evidence type="ECO:0000256" key="3">
    <source>
        <dbReference type="ARBA" id="ARBA00022692"/>
    </source>
</evidence>
<evidence type="ECO:0000256" key="2">
    <source>
        <dbReference type="ARBA" id="ARBA00007362"/>
    </source>
</evidence>
<feature type="transmembrane region" description="Helical" evidence="6">
    <location>
        <begin position="160"/>
        <end position="180"/>
    </location>
</feature>
<feature type="transmembrane region" description="Helical" evidence="6">
    <location>
        <begin position="131"/>
        <end position="148"/>
    </location>
</feature>
<dbReference type="GeneID" id="45549260"/>
<comment type="similarity">
    <text evidence="2">Belongs to the EamA transporter family.</text>
</comment>
<feature type="domain" description="EamA" evidence="7">
    <location>
        <begin position="6"/>
        <end position="145"/>
    </location>
</feature>
<dbReference type="PANTHER" id="PTHR32322">
    <property type="entry name" value="INNER MEMBRANE TRANSPORTER"/>
    <property type="match status" value="1"/>
</dbReference>
<reference evidence="8 9" key="1">
    <citation type="journal article" date="2015" name="Genome Announc.">
        <title>Expanding the biotechnology potential of lactobacilli through comparative genomics of 213 strains and associated genera.</title>
        <authorList>
            <person name="Sun Z."/>
            <person name="Harris H.M."/>
            <person name="McCann A."/>
            <person name="Guo C."/>
            <person name="Argimon S."/>
            <person name="Zhang W."/>
            <person name="Yang X."/>
            <person name="Jeffery I.B."/>
            <person name="Cooney J.C."/>
            <person name="Kagawa T.F."/>
            <person name="Liu W."/>
            <person name="Song Y."/>
            <person name="Salvetti E."/>
            <person name="Wrobel A."/>
            <person name="Rasinkangas P."/>
            <person name="Parkhill J."/>
            <person name="Rea M.C."/>
            <person name="O'Sullivan O."/>
            <person name="Ritari J."/>
            <person name="Douillard F.P."/>
            <person name="Paul Ross R."/>
            <person name="Yang R."/>
            <person name="Briner A.E."/>
            <person name="Felis G.E."/>
            <person name="de Vos W.M."/>
            <person name="Barrangou R."/>
            <person name="Klaenhammer T.R."/>
            <person name="Caufield P.W."/>
            <person name="Cui Y."/>
            <person name="Zhang H."/>
            <person name="O'Toole P.W."/>
        </authorList>
    </citation>
    <scope>NUCLEOTIDE SEQUENCE [LARGE SCALE GENOMIC DNA]</scope>
    <source>
        <strain evidence="8 9">DSM 20178</strain>
    </source>
</reference>
<evidence type="ECO:0000259" key="7">
    <source>
        <dbReference type="Pfam" id="PF00892"/>
    </source>
</evidence>
<evidence type="ECO:0000256" key="6">
    <source>
        <dbReference type="SAM" id="Phobius"/>
    </source>
</evidence>
<keyword evidence="4 6" id="KW-1133">Transmembrane helix</keyword>
<feature type="domain" description="EamA" evidence="7">
    <location>
        <begin position="159"/>
        <end position="290"/>
    </location>
</feature>
<dbReference type="InterPro" id="IPR037185">
    <property type="entry name" value="EmrE-like"/>
</dbReference>
<comment type="subcellular location">
    <subcellularLocation>
        <location evidence="1">Endomembrane system</location>
        <topology evidence="1">Multi-pass membrane protein</topology>
    </subcellularLocation>
</comment>
<feature type="transmembrane region" description="Helical" evidence="6">
    <location>
        <begin position="187"/>
        <end position="208"/>
    </location>
</feature>
<sequence length="306" mass="33510">MKRIRLWGIFLAIMGSSFWGISGPVSESLFDKGIKVSWLISSKMLIAGVVLMAVAFWKDRSAIMAPWRNRRDALQLIIFVLFGMIGMQYIYFKAVAVANAATATILQYLSPVVVLVFLALRLREKPRRIDLLTIGMAMLGTALVVTKGRLTHLAISPSAFFWGIMAALAAAAYTLLPAGLLKRHSPIVVTAWAQLLGGFLVDAFDPFWKQIPHLDAAGWAGYWFIVIFGTIIAYSVYLASLQFISPTAATLLDAFEPLGATLVSVAFLHMHLGFAEVLGGVLIILTVAMMAIVTPRGPKLEKRPDE</sequence>
<evidence type="ECO:0000256" key="1">
    <source>
        <dbReference type="ARBA" id="ARBA00004127"/>
    </source>
</evidence>
<evidence type="ECO:0000256" key="4">
    <source>
        <dbReference type="ARBA" id="ARBA00022989"/>
    </source>
</evidence>
<dbReference type="RefSeq" id="WP_010491905.1">
    <property type="nucleotide sequence ID" value="NZ_AZCT01000010.1"/>
</dbReference>
<dbReference type="AlphaFoldDB" id="A0A0R1ESF9"/>
<organism evidence="8 9">
    <name type="scientific">Lacticaseibacillus zeae DSM 20178 = KCTC 3804</name>
    <dbReference type="NCBI Taxonomy" id="1423816"/>
    <lineage>
        <taxon>Bacteria</taxon>
        <taxon>Bacillati</taxon>
        <taxon>Bacillota</taxon>
        <taxon>Bacilli</taxon>
        <taxon>Lactobacillales</taxon>
        <taxon>Lactobacillaceae</taxon>
        <taxon>Lacticaseibacillus</taxon>
    </lineage>
</organism>